<feature type="compositionally biased region" description="Basic residues" evidence="4">
    <location>
        <begin position="17"/>
        <end position="28"/>
    </location>
</feature>
<dbReference type="HAMAP" id="MF_00373">
    <property type="entry name" value="Ribosomal_bL28"/>
    <property type="match status" value="1"/>
</dbReference>
<dbReference type="InterPro" id="IPR037147">
    <property type="entry name" value="Ribosomal_bL28_sf"/>
</dbReference>
<gene>
    <name evidence="5" type="ORF">METZ01_LOCUS133589</name>
</gene>
<evidence type="ECO:0000256" key="2">
    <source>
        <dbReference type="ARBA" id="ARBA00022980"/>
    </source>
</evidence>
<evidence type="ECO:0000256" key="3">
    <source>
        <dbReference type="ARBA" id="ARBA00023274"/>
    </source>
</evidence>
<reference evidence="5" key="1">
    <citation type="submission" date="2018-05" db="EMBL/GenBank/DDBJ databases">
        <authorList>
            <person name="Lanie J.A."/>
            <person name="Ng W.-L."/>
            <person name="Kazmierczak K.M."/>
            <person name="Andrzejewski T.M."/>
            <person name="Davidsen T.M."/>
            <person name="Wayne K.J."/>
            <person name="Tettelin H."/>
            <person name="Glass J.I."/>
            <person name="Rusch D."/>
            <person name="Podicherti R."/>
            <person name="Tsui H.-C.T."/>
            <person name="Winkler M.E."/>
        </authorList>
    </citation>
    <scope>NUCLEOTIDE SEQUENCE</scope>
</reference>
<evidence type="ECO:0008006" key="6">
    <source>
        <dbReference type="Google" id="ProtNLM"/>
    </source>
</evidence>
<sequence length="85" mass="9412">MSRVCQLTGTGPVSGSRIRRSGKAKKKGGIGMHVTKVVKRRFLPNLQRVKAIVDGEVKYIRVTAKAIKKGLVTKPPKRTWKKADD</sequence>
<dbReference type="Gene3D" id="2.30.170.40">
    <property type="entry name" value="Ribosomal protein L28/L24"/>
    <property type="match status" value="1"/>
</dbReference>
<dbReference type="SUPFAM" id="SSF143800">
    <property type="entry name" value="L28p-like"/>
    <property type="match status" value="1"/>
</dbReference>
<dbReference type="InterPro" id="IPR034704">
    <property type="entry name" value="Ribosomal_bL28/bL31-like_sf"/>
</dbReference>
<keyword evidence="2" id="KW-0689">Ribosomal protein</keyword>
<comment type="similarity">
    <text evidence="1">Belongs to the bacterial ribosomal protein bL28 family.</text>
</comment>
<dbReference type="GO" id="GO:0006412">
    <property type="term" value="P:translation"/>
    <property type="evidence" value="ECO:0007669"/>
    <property type="project" value="InterPro"/>
</dbReference>
<protein>
    <recommendedName>
        <fullName evidence="6">50S ribosomal protein L28</fullName>
    </recommendedName>
</protein>
<organism evidence="5">
    <name type="scientific">marine metagenome</name>
    <dbReference type="NCBI Taxonomy" id="408172"/>
    <lineage>
        <taxon>unclassified sequences</taxon>
        <taxon>metagenomes</taxon>
        <taxon>ecological metagenomes</taxon>
    </lineage>
</organism>
<dbReference type="GO" id="GO:1990904">
    <property type="term" value="C:ribonucleoprotein complex"/>
    <property type="evidence" value="ECO:0007669"/>
    <property type="project" value="UniProtKB-KW"/>
</dbReference>
<dbReference type="InterPro" id="IPR050096">
    <property type="entry name" value="Bacterial_rp_bL28"/>
</dbReference>
<evidence type="ECO:0000256" key="4">
    <source>
        <dbReference type="SAM" id="MobiDB-lite"/>
    </source>
</evidence>
<feature type="compositionally biased region" description="Polar residues" evidence="4">
    <location>
        <begin position="1"/>
        <end position="13"/>
    </location>
</feature>
<proteinExistence type="inferred from homology"/>
<dbReference type="InterPro" id="IPR026569">
    <property type="entry name" value="Ribosomal_bL28"/>
</dbReference>
<dbReference type="AlphaFoldDB" id="A0A381YUN5"/>
<dbReference type="GO" id="GO:0005840">
    <property type="term" value="C:ribosome"/>
    <property type="evidence" value="ECO:0007669"/>
    <property type="project" value="UniProtKB-KW"/>
</dbReference>
<dbReference type="PANTHER" id="PTHR39080">
    <property type="entry name" value="50S RIBOSOMAL PROTEIN L28"/>
    <property type="match status" value="1"/>
</dbReference>
<keyword evidence="3" id="KW-0687">Ribonucleoprotein</keyword>
<dbReference type="GO" id="GO:0003735">
    <property type="term" value="F:structural constituent of ribosome"/>
    <property type="evidence" value="ECO:0007669"/>
    <property type="project" value="InterPro"/>
</dbReference>
<dbReference type="EMBL" id="UINC01019104">
    <property type="protein sequence ID" value="SVA80735.1"/>
    <property type="molecule type" value="Genomic_DNA"/>
</dbReference>
<evidence type="ECO:0000313" key="5">
    <source>
        <dbReference type="EMBL" id="SVA80735.1"/>
    </source>
</evidence>
<dbReference type="Pfam" id="PF00830">
    <property type="entry name" value="Ribosomal_L28"/>
    <property type="match status" value="1"/>
</dbReference>
<dbReference type="InterPro" id="IPR001383">
    <property type="entry name" value="Ribosomal_bL28_bact-type"/>
</dbReference>
<evidence type="ECO:0000256" key="1">
    <source>
        <dbReference type="ARBA" id="ARBA00008760"/>
    </source>
</evidence>
<feature type="region of interest" description="Disordered" evidence="4">
    <location>
        <begin position="1"/>
        <end position="29"/>
    </location>
</feature>
<name>A0A381YUN5_9ZZZZ</name>
<dbReference type="NCBIfam" id="TIGR00009">
    <property type="entry name" value="L28"/>
    <property type="match status" value="1"/>
</dbReference>
<accession>A0A381YUN5</accession>
<dbReference type="PANTHER" id="PTHR39080:SF1">
    <property type="entry name" value="LARGE RIBOSOMAL SUBUNIT PROTEIN BL28A"/>
    <property type="match status" value="1"/>
</dbReference>